<organism evidence="1 2">
    <name type="scientific">Rhodovulum iodosum</name>
    <dbReference type="NCBI Taxonomy" id="68291"/>
    <lineage>
        <taxon>Bacteria</taxon>
        <taxon>Pseudomonadati</taxon>
        <taxon>Pseudomonadota</taxon>
        <taxon>Alphaproteobacteria</taxon>
        <taxon>Rhodobacterales</taxon>
        <taxon>Paracoccaceae</taxon>
        <taxon>Rhodovulum</taxon>
    </lineage>
</organism>
<comment type="caution">
    <text evidence="1">The sequence shown here is derived from an EMBL/GenBank/DDBJ whole genome shotgun (WGS) entry which is preliminary data.</text>
</comment>
<accession>A0ABV3XQ63</accession>
<evidence type="ECO:0000313" key="1">
    <source>
        <dbReference type="EMBL" id="MEX5727471.1"/>
    </source>
</evidence>
<reference evidence="1 2" key="1">
    <citation type="submission" date="2024-06" db="EMBL/GenBank/DDBJ databases">
        <title>Genome of Rhodovulum iodosum, a marine photoferrotroph.</title>
        <authorList>
            <person name="Bianchini G."/>
            <person name="Nikeleit V."/>
            <person name="Kappler A."/>
            <person name="Bryce C."/>
            <person name="Sanchez-Baracaldo P."/>
        </authorList>
    </citation>
    <scope>NUCLEOTIDE SEQUENCE [LARGE SCALE GENOMIC DNA]</scope>
    <source>
        <strain evidence="1 2">UT/N1</strain>
    </source>
</reference>
<keyword evidence="2" id="KW-1185">Reference proteome</keyword>
<name>A0ABV3XQ63_9RHOB</name>
<protein>
    <submittedName>
        <fullName evidence="1">Uncharacterized protein</fullName>
    </submittedName>
</protein>
<evidence type="ECO:0000313" key="2">
    <source>
        <dbReference type="Proteomes" id="UP001560019"/>
    </source>
</evidence>
<gene>
    <name evidence="1" type="ORF">Ga0609869_000824</name>
</gene>
<sequence length="51" mass="5722">MTRLVRLVTGDPNHSAAFEARMSALAAQRKMIEKLPTPCKVFKARPKRRAA</sequence>
<dbReference type="Proteomes" id="UP001560019">
    <property type="component" value="Unassembled WGS sequence"/>
</dbReference>
<proteinExistence type="predicted"/>
<dbReference type="EMBL" id="JBEHHI010000001">
    <property type="protein sequence ID" value="MEX5727471.1"/>
    <property type="molecule type" value="Genomic_DNA"/>
</dbReference>